<evidence type="ECO:0000256" key="3">
    <source>
        <dbReference type="ARBA" id="ARBA00011887"/>
    </source>
</evidence>
<dbReference type="SUPFAM" id="SSF48695">
    <property type="entry name" value="Multiheme cytochromes"/>
    <property type="match status" value="1"/>
</dbReference>
<keyword evidence="7" id="KW-0106">Calcium</keyword>
<reference evidence="12 13" key="1">
    <citation type="submission" date="2023-11" db="EMBL/GenBank/DDBJ databases">
        <title>Coraliomargarita sp. nov., isolated from marine algae.</title>
        <authorList>
            <person name="Lee J.K."/>
            <person name="Baek J.H."/>
            <person name="Kim J.M."/>
            <person name="Choi D.G."/>
            <person name="Jeon C.O."/>
        </authorList>
    </citation>
    <scope>NUCLEOTIDE SEQUENCE [LARGE SCALE GENOMIC DNA]</scope>
    <source>
        <strain evidence="12 13">J2-16</strain>
    </source>
</reference>
<evidence type="ECO:0000256" key="7">
    <source>
        <dbReference type="ARBA" id="ARBA00022837"/>
    </source>
</evidence>
<evidence type="ECO:0000256" key="10">
    <source>
        <dbReference type="ARBA" id="ARBA00049131"/>
    </source>
</evidence>
<feature type="transmembrane region" description="Helical" evidence="11">
    <location>
        <begin position="12"/>
        <end position="37"/>
    </location>
</feature>
<evidence type="ECO:0000256" key="4">
    <source>
        <dbReference type="ARBA" id="ARBA00022617"/>
    </source>
</evidence>
<keyword evidence="4" id="KW-0349">Heme</keyword>
<evidence type="ECO:0000256" key="2">
    <source>
        <dbReference type="ARBA" id="ARBA00009288"/>
    </source>
</evidence>
<keyword evidence="13" id="KW-1185">Reference proteome</keyword>
<evidence type="ECO:0000256" key="8">
    <source>
        <dbReference type="ARBA" id="ARBA00023002"/>
    </source>
</evidence>
<evidence type="ECO:0000256" key="1">
    <source>
        <dbReference type="ARBA" id="ARBA00004196"/>
    </source>
</evidence>
<keyword evidence="6" id="KW-0732">Signal</keyword>
<dbReference type="EC" id="1.7.2.2" evidence="3"/>
<organism evidence="12 13">
    <name type="scientific">Coraliomargarita algicola</name>
    <dbReference type="NCBI Taxonomy" id="3092156"/>
    <lineage>
        <taxon>Bacteria</taxon>
        <taxon>Pseudomonadati</taxon>
        <taxon>Verrucomicrobiota</taxon>
        <taxon>Opitutia</taxon>
        <taxon>Puniceicoccales</taxon>
        <taxon>Coraliomargaritaceae</taxon>
        <taxon>Coraliomargarita</taxon>
    </lineage>
</organism>
<dbReference type="Gene3D" id="1.10.1130.10">
    <property type="entry name" value="Flavocytochrome C3, Chain A"/>
    <property type="match status" value="1"/>
</dbReference>
<dbReference type="EMBL" id="CP138858">
    <property type="protein sequence ID" value="WPJ97463.1"/>
    <property type="molecule type" value="Genomic_DNA"/>
</dbReference>
<dbReference type="Pfam" id="PF02335">
    <property type="entry name" value="Cytochrom_C552"/>
    <property type="match status" value="1"/>
</dbReference>
<dbReference type="InterPro" id="IPR036280">
    <property type="entry name" value="Multihaem_cyt_sf"/>
</dbReference>
<evidence type="ECO:0000256" key="9">
    <source>
        <dbReference type="ARBA" id="ARBA00023004"/>
    </source>
</evidence>
<comment type="subcellular location">
    <subcellularLocation>
        <location evidence="1">Cell envelope</location>
    </subcellularLocation>
</comment>
<comment type="catalytic activity">
    <reaction evidence="10">
        <text>6 Fe(III)-[cytochrome c] + NH4(+) + 2 H2O = 6 Fe(II)-[cytochrome c] + nitrite + 8 H(+)</text>
        <dbReference type="Rhea" id="RHEA:13089"/>
        <dbReference type="Rhea" id="RHEA-COMP:10350"/>
        <dbReference type="Rhea" id="RHEA-COMP:14399"/>
        <dbReference type="ChEBI" id="CHEBI:15377"/>
        <dbReference type="ChEBI" id="CHEBI:15378"/>
        <dbReference type="ChEBI" id="CHEBI:16301"/>
        <dbReference type="ChEBI" id="CHEBI:28938"/>
        <dbReference type="ChEBI" id="CHEBI:29033"/>
        <dbReference type="ChEBI" id="CHEBI:29034"/>
        <dbReference type="EC" id="1.7.2.2"/>
    </reaction>
</comment>
<keyword evidence="11" id="KW-1133">Transmembrane helix</keyword>
<keyword evidence="11" id="KW-0472">Membrane</keyword>
<dbReference type="Gene3D" id="1.20.140.10">
    <property type="entry name" value="Butyryl-CoA Dehydrogenase, subunit A, domain 3"/>
    <property type="match status" value="1"/>
</dbReference>
<dbReference type="Proteomes" id="UP001324993">
    <property type="component" value="Chromosome"/>
</dbReference>
<evidence type="ECO:0000256" key="6">
    <source>
        <dbReference type="ARBA" id="ARBA00022729"/>
    </source>
</evidence>
<dbReference type="PANTHER" id="PTHR30633:SF0">
    <property type="entry name" value="CYTOCHROME C-552"/>
    <property type="match status" value="1"/>
</dbReference>
<dbReference type="PIRSF" id="PIRSF000243">
    <property type="entry name" value="Cyt_c552"/>
    <property type="match status" value="1"/>
</dbReference>
<accession>A0ABZ0RQT7</accession>
<dbReference type="RefSeq" id="WP_319834307.1">
    <property type="nucleotide sequence ID" value="NZ_CP138858.1"/>
</dbReference>
<dbReference type="InterPro" id="IPR003321">
    <property type="entry name" value="Cyt_c552"/>
</dbReference>
<keyword evidence="8" id="KW-0560">Oxidoreductase</keyword>
<keyword evidence="11" id="KW-0812">Transmembrane</keyword>
<proteinExistence type="inferred from homology"/>
<evidence type="ECO:0000256" key="11">
    <source>
        <dbReference type="SAM" id="Phobius"/>
    </source>
</evidence>
<name>A0ABZ0RQT7_9BACT</name>
<evidence type="ECO:0000313" key="13">
    <source>
        <dbReference type="Proteomes" id="UP001324993"/>
    </source>
</evidence>
<dbReference type="CDD" id="cd00548">
    <property type="entry name" value="NrfA-like"/>
    <property type="match status" value="1"/>
</dbReference>
<gene>
    <name evidence="12" type="ORF">SH580_07035</name>
</gene>
<sequence length="488" mass="54950">MNASNPHRTRGATAYIITFLLATIAIALIAALLLNIFERKSEAKNPYIRLVEVDEDSTDPEQWGINWPKQYESYLLTAETTRTRFGGHGGSEALPEEKIDRDPWLKRMFKGYAFSIDYRDRRGHAYMLEDQEQTERLSKPQSGSCLHCHASIMPVYRELGDGDAMAGFEATHKMSYQELNKIVHDMGHGHPVSCVDCHDSATMKLRVTRPGFILGIQALAESDAPLPQMPSIERWRKGSRDQAYDPNRLASRTEMRSFACAQCHVEYYCSSAMPLEFPWSKGLRVEDQEAHWNATTFEDGKRFYDYIHTESGAEILKAQHPEFELWSQGIHSRAGVACADCHMPYQRDGATKVSDHWVRSPLLNVNRACQTCHHVEEKEILARVDAIQDRNFKLLQRGGTALMALLDAIADAKEAGATQAELKEALEFQRKAQWRLDFIAAENSMGFHAPQEAARILGEAADYARQGQVAALKAMATAKESASSTPQR</sequence>
<dbReference type="PANTHER" id="PTHR30633">
    <property type="entry name" value="CYTOCHROME C-552 RESPIRATORY NITRITE REDUCTASE"/>
    <property type="match status" value="1"/>
</dbReference>
<evidence type="ECO:0000313" key="12">
    <source>
        <dbReference type="EMBL" id="WPJ97463.1"/>
    </source>
</evidence>
<evidence type="ECO:0000256" key="5">
    <source>
        <dbReference type="ARBA" id="ARBA00022723"/>
    </source>
</evidence>
<protein>
    <recommendedName>
        <fullName evidence="3">nitrite reductase (cytochrome; ammonia-forming)</fullName>
        <ecNumber evidence="3">1.7.2.2</ecNumber>
    </recommendedName>
</protein>
<keyword evidence="5" id="KW-0479">Metal-binding</keyword>
<comment type="similarity">
    <text evidence="2">Belongs to the cytochrome c-552 family.</text>
</comment>
<keyword evidence="9" id="KW-0408">Iron</keyword>